<dbReference type="GO" id="GO:0016020">
    <property type="term" value="C:membrane"/>
    <property type="evidence" value="ECO:0007669"/>
    <property type="project" value="UniProtKB-SubCell"/>
</dbReference>
<dbReference type="OrthoDB" id="7828645at2"/>
<dbReference type="InterPro" id="IPR009915">
    <property type="entry name" value="NnrU_dom"/>
</dbReference>
<organism evidence="7 8">
    <name type="scientific">Parasphingorhabdus marina DSM 22363</name>
    <dbReference type="NCBI Taxonomy" id="1123272"/>
    <lineage>
        <taxon>Bacteria</taxon>
        <taxon>Pseudomonadati</taxon>
        <taxon>Pseudomonadota</taxon>
        <taxon>Alphaproteobacteria</taxon>
        <taxon>Sphingomonadales</taxon>
        <taxon>Sphingomonadaceae</taxon>
        <taxon>Parasphingorhabdus</taxon>
    </lineage>
</organism>
<dbReference type="RefSeq" id="WP_074203938.1">
    <property type="nucleotide sequence ID" value="NZ_FSQW01000001.1"/>
</dbReference>
<feature type="transmembrane region" description="Helical" evidence="5">
    <location>
        <begin position="99"/>
        <end position="117"/>
    </location>
</feature>
<keyword evidence="3 5" id="KW-1133">Transmembrane helix</keyword>
<feature type="transmembrane region" description="Helical" evidence="5">
    <location>
        <begin position="124"/>
        <end position="141"/>
    </location>
</feature>
<dbReference type="STRING" id="1123272.SAMN02745824_0939"/>
<evidence type="ECO:0000256" key="2">
    <source>
        <dbReference type="ARBA" id="ARBA00022692"/>
    </source>
</evidence>
<dbReference type="EMBL" id="FSQW01000001">
    <property type="protein sequence ID" value="SIN61698.1"/>
    <property type="molecule type" value="Genomic_DNA"/>
</dbReference>
<accession>A0A1N6CSV8</accession>
<proteinExistence type="predicted"/>
<gene>
    <name evidence="7" type="ORF">SAMN02745824_0939</name>
</gene>
<feature type="transmembrane region" description="Helical" evidence="5">
    <location>
        <begin position="161"/>
        <end position="181"/>
    </location>
</feature>
<keyword evidence="4 5" id="KW-0472">Membrane</keyword>
<sequence>MGMLIAGVLLWSIVHLMKSVTPGVRGSIRGAIGDGSHQGLVALLILTSVGLMVFGWRSVPAEFVYDAPLWGRHLNMLLMLVALYLIAVAQGKSRVKQWIRHPMLTGVLIWAAGHLVANGDNKSLVLFGGLGLWALISIFTVSRNEGPWVKPEEVATVGREVLSVVVVLVLYTILFGAHRFLSGVALVGPNAP</sequence>
<feature type="transmembrane region" description="Helical" evidence="5">
    <location>
        <begin position="69"/>
        <end position="87"/>
    </location>
</feature>
<dbReference type="Pfam" id="PF07298">
    <property type="entry name" value="NnrU"/>
    <property type="match status" value="1"/>
</dbReference>
<keyword evidence="2 5" id="KW-0812">Transmembrane</keyword>
<evidence type="ECO:0000259" key="6">
    <source>
        <dbReference type="Pfam" id="PF07298"/>
    </source>
</evidence>
<feature type="transmembrane region" description="Helical" evidence="5">
    <location>
        <begin position="36"/>
        <end position="57"/>
    </location>
</feature>
<evidence type="ECO:0000256" key="1">
    <source>
        <dbReference type="ARBA" id="ARBA00004141"/>
    </source>
</evidence>
<feature type="domain" description="NnrU" evidence="6">
    <location>
        <begin position="3"/>
        <end position="185"/>
    </location>
</feature>
<comment type="subcellular location">
    <subcellularLocation>
        <location evidence="1">Membrane</location>
        <topology evidence="1">Multi-pass membrane protein</topology>
    </subcellularLocation>
</comment>
<evidence type="ECO:0000256" key="3">
    <source>
        <dbReference type="ARBA" id="ARBA00022989"/>
    </source>
</evidence>
<name>A0A1N6CSV8_9SPHN</name>
<reference evidence="8" key="1">
    <citation type="submission" date="2016-11" db="EMBL/GenBank/DDBJ databases">
        <authorList>
            <person name="Varghese N."/>
            <person name="Submissions S."/>
        </authorList>
    </citation>
    <scope>NUCLEOTIDE SEQUENCE [LARGE SCALE GENOMIC DNA]</scope>
    <source>
        <strain evidence="8">DSM 22363</strain>
    </source>
</reference>
<evidence type="ECO:0000313" key="8">
    <source>
        <dbReference type="Proteomes" id="UP000185192"/>
    </source>
</evidence>
<evidence type="ECO:0000313" key="7">
    <source>
        <dbReference type="EMBL" id="SIN61698.1"/>
    </source>
</evidence>
<keyword evidence="8" id="KW-1185">Reference proteome</keyword>
<evidence type="ECO:0000256" key="5">
    <source>
        <dbReference type="SAM" id="Phobius"/>
    </source>
</evidence>
<dbReference type="AlphaFoldDB" id="A0A1N6CSV8"/>
<dbReference type="Proteomes" id="UP000185192">
    <property type="component" value="Unassembled WGS sequence"/>
</dbReference>
<protein>
    <submittedName>
        <fullName evidence="7">Uncharacterized membrane protein</fullName>
    </submittedName>
</protein>
<evidence type="ECO:0000256" key="4">
    <source>
        <dbReference type="ARBA" id="ARBA00023136"/>
    </source>
</evidence>